<comment type="similarity">
    <text evidence="1">Belongs to the MEMO1 family.</text>
</comment>
<protein>
    <recommendedName>
        <fullName evidence="3">AmmeMemoRadiSam system protein B</fullName>
    </recommendedName>
</protein>
<dbReference type="PANTHER" id="PTHR11060">
    <property type="entry name" value="PROTEIN MEMO1"/>
    <property type="match status" value="1"/>
</dbReference>
<dbReference type="AlphaFoldDB" id="X0VTS8"/>
<evidence type="ECO:0000313" key="2">
    <source>
        <dbReference type="EMBL" id="GAG14517.1"/>
    </source>
</evidence>
<name>X0VTS8_9ZZZZ</name>
<gene>
    <name evidence="2" type="ORF">S01H1_57658</name>
</gene>
<reference evidence="2" key="1">
    <citation type="journal article" date="2014" name="Front. Microbiol.">
        <title>High frequency of phylogenetically diverse reductive dehalogenase-homologous genes in deep subseafloor sedimentary metagenomes.</title>
        <authorList>
            <person name="Kawai M."/>
            <person name="Futagami T."/>
            <person name="Toyoda A."/>
            <person name="Takaki Y."/>
            <person name="Nishi S."/>
            <person name="Hori S."/>
            <person name="Arai W."/>
            <person name="Tsubouchi T."/>
            <person name="Morono Y."/>
            <person name="Uchiyama I."/>
            <person name="Ito T."/>
            <person name="Fujiyama A."/>
            <person name="Inagaki F."/>
            <person name="Takami H."/>
        </authorList>
    </citation>
    <scope>NUCLEOTIDE SEQUENCE</scope>
    <source>
        <strain evidence="2">Expedition CK06-06</strain>
    </source>
</reference>
<dbReference type="CDD" id="cd07361">
    <property type="entry name" value="MEMO_like"/>
    <property type="match status" value="1"/>
</dbReference>
<dbReference type="PANTHER" id="PTHR11060:SF0">
    <property type="entry name" value="PROTEIN MEMO1"/>
    <property type="match status" value="1"/>
</dbReference>
<accession>X0VTS8</accession>
<evidence type="ECO:0008006" key="3">
    <source>
        <dbReference type="Google" id="ProtNLM"/>
    </source>
</evidence>
<evidence type="ECO:0000256" key="1">
    <source>
        <dbReference type="ARBA" id="ARBA00006315"/>
    </source>
</evidence>
<feature type="non-terminal residue" evidence="2">
    <location>
        <position position="1"/>
    </location>
</feature>
<sequence>EGEWETPLGNLEIDEELSKQILNNSKIIEADNSLFTGRAEQEHNIEIQLPFIKYCSHDKEVKIVPIKIAGTRKFKTMNVIAIDIAKAIKSIKKDIVIIASSDMSHKQVMDSSQLKIFKEIDFTAIEEFKKLNPEKTLEAALKTSICGPQTITTMMLICQNLSATKGEMMQYYTSSERTGSIGGYCVGYFSGIILRAAQTPLY</sequence>
<dbReference type="EMBL" id="BARS01037614">
    <property type="protein sequence ID" value="GAG14517.1"/>
    <property type="molecule type" value="Genomic_DNA"/>
</dbReference>
<comment type="caution">
    <text evidence="2">The sequence shown here is derived from an EMBL/GenBank/DDBJ whole genome shotgun (WGS) entry which is preliminary data.</text>
</comment>
<organism evidence="2">
    <name type="scientific">marine sediment metagenome</name>
    <dbReference type="NCBI Taxonomy" id="412755"/>
    <lineage>
        <taxon>unclassified sequences</taxon>
        <taxon>metagenomes</taxon>
        <taxon>ecological metagenomes</taxon>
    </lineage>
</organism>
<dbReference type="NCBIfam" id="TIGR04336">
    <property type="entry name" value="AmmeMemoSam_B"/>
    <property type="match status" value="1"/>
</dbReference>
<dbReference type="Pfam" id="PF01875">
    <property type="entry name" value="Memo"/>
    <property type="match status" value="1"/>
</dbReference>
<dbReference type="Gene3D" id="3.40.830.10">
    <property type="entry name" value="LigB-like"/>
    <property type="match status" value="1"/>
</dbReference>
<dbReference type="InterPro" id="IPR002737">
    <property type="entry name" value="MEMO1_fam"/>
</dbReference>
<proteinExistence type="inferred from homology"/>